<dbReference type="Proteomes" id="UP000007802">
    <property type="component" value="Unassembled WGS sequence"/>
</dbReference>
<gene>
    <name evidence="1" type="ORF">BDDG_12531</name>
</gene>
<proteinExistence type="predicted"/>
<dbReference type="OrthoDB" id="4271679at2759"/>
<reference evidence="1" key="1">
    <citation type="submission" date="2010-03" db="EMBL/GenBank/DDBJ databases">
        <title>Annotation of Blastomyces dermatitidis strain ATCC 18188.</title>
        <authorList>
            <consortium name="The Broad Institute Genome Sequencing Platform"/>
            <consortium name="Broad Institute Genome Sequencing Center for Infectious Disease."/>
            <person name="Cuomo C."/>
            <person name="Klein B."/>
            <person name="Sullivan T."/>
            <person name="Heitman J."/>
            <person name="Young S."/>
            <person name="Zeng Q."/>
            <person name="Gargeya S."/>
            <person name="Alvarado L."/>
            <person name="Berlin A.M."/>
            <person name="Chapman S.B."/>
            <person name="Chen Z."/>
            <person name="Freedman E."/>
            <person name="Gellesch M."/>
            <person name="Goldberg J."/>
            <person name="Griggs A."/>
            <person name="Gujja S."/>
            <person name="Heilman E."/>
            <person name="Heiman D."/>
            <person name="Howarth C."/>
            <person name="Mehta T."/>
            <person name="Neiman D."/>
            <person name="Pearson M."/>
            <person name="Roberts A."/>
            <person name="Saif S."/>
            <person name="Shea T."/>
            <person name="Shenoy N."/>
            <person name="Sisk P."/>
            <person name="Stolte C."/>
            <person name="Sykes S."/>
            <person name="White J."/>
            <person name="Yandava C."/>
            <person name="Haas B."/>
            <person name="Nusbaum C."/>
            <person name="Birren B."/>
        </authorList>
    </citation>
    <scope>NUCLEOTIDE SEQUENCE</scope>
    <source>
        <strain evidence="1">ATCC 18188</strain>
    </source>
</reference>
<accession>A0A0J9EPT5</accession>
<protein>
    <submittedName>
        <fullName evidence="1">Uncharacterized protein</fullName>
    </submittedName>
</protein>
<evidence type="ECO:0000313" key="1">
    <source>
        <dbReference type="EMBL" id="KMW68027.1"/>
    </source>
</evidence>
<dbReference type="AlphaFoldDB" id="A0A0J9EPT5"/>
<name>A0A0J9EPT5_AJEDA</name>
<sequence>MEQIFSDLPPLVRSGQLKIDECFHQAIEDWFHYVGRTFDVQSYEHYKIYKERRTRGASWILNISSKTTGQVR</sequence>
<dbReference type="EMBL" id="GG749445">
    <property type="protein sequence ID" value="KMW68027.1"/>
    <property type="molecule type" value="Genomic_DNA"/>
</dbReference>
<organism evidence="1">
    <name type="scientific">Ajellomyces dermatitidis (strain ATCC 18188 / CBS 674.68)</name>
    <name type="common">Blastomyces dermatitidis</name>
    <dbReference type="NCBI Taxonomy" id="653446"/>
    <lineage>
        <taxon>Eukaryota</taxon>
        <taxon>Fungi</taxon>
        <taxon>Dikarya</taxon>
        <taxon>Ascomycota</taxon>
        <taxon>Pezizomycotina</taxon>
        <taxon>Eurotiomycetes</taxon>
        <taxon>Eurotiomycetidae</taxon>
        <taxon>Onygenales</taxon>
        <taxon>Ajellomycetaceae</taxon>
        <taxon>Blastomyces</taxon>
    </lineage>
</organism>